<dbReference type="GeneID" id="39584713"/>
<dbReference type="OrthoDB" id="9995210at2759"/>
<protein>
    <submittedName>
        <fullName evidence="5">Uncharacterized protein</fullName>
    </submittedName>
</protein>
<dbReference type="RefSeq" id="XP_028479865.1">
    <property type="nucleotide sequence ID" value="XM_028616008.1"/>
</dbReference>
<dbReference type="Gene3D" id="1.25.40.20">
    <property type="entry name" value="Ankyrin repeat-containing domain"/>
    <property type="match status" value="1"/>
</dbReference>
<reference evidence="5 6" key="1">
    <citation type="submission" date="2018-11" db="EMBL/GenBank/DDBJ databases">
        <title>Genome sequence of Apiotrichum porosum DSM 27194.</title>
        <authorList>
            <person name="Aliyu H."/>
            <person name="Gorte O."/>
            <person name="Ochsenreither K."/>
        </authorList>
    </citation>
    <scope>NUCLEOTIDE SEQUENCE [LARGE SCALE GENOMIC DNA]</scope>
    <source>
        <strain evidence="5 6">DSM 27194</strain>
    </source>
</reference>
<dbReference type="SUPFAM" id="SSF48403">
    <property type="entry name" value="Ankyrin repeat"/>
    <property type="match status" value="1"/>
</dbReference>
<dbReference type="SMART" id="SM00248">
    <property type="entry name" value="ANK"/>
    <property type="match status" value="2"/>
</dbReference>
<dbReference type="PANTHER" id="PTHR24134:SF9">
    <property type="entry name" value="ANKYRIN REPEAT AND SOCS BOX PROTEIN 8"/>
    <property type="match status" value="1"/>
</dbReference>
<dbReference type="EMBL" id="RSCE01000001">
    <property type="protein sequence ID" value="RSH87657.1"/>
    <property type="molecule type" value="Genomic_DNA"/>
</dbReference>
<evidence type="ECO:0000313" key="6">
    <source>
        <dbReference type="Proteomes" id="UP000279236"/>
    </source>
</evidence>
<name>A0A427Y9N4_9TREE</name>
<keyword evidence="6" id="KW-1185">Reference proteome</keyword>
<gene>
    <name evidence="5" type="ORF">EHS24_000170</name>
</gene>
<keyword evidence="2 3" id="KW-0040">ANK repeat</keyword>
<dbReference type="PROSITE" id="PS50088">
    <property type="entry name" value="ANK_REPEAT"/>
    <property type="match status" value="2"/>
</dbReference>
<feature type="region of interest" description="Disordered" evidence="4">
    <location>
        <begin position="167"/>
        <end position="190"/>
    </location>
</feature>
<dbReference type="STRING" id="105984.A0A427Y9N4"/>
<evidence type="ECO:0000256" key="4">
    <source>
        <dbReference type="SAM" id="MobiDB-lite"/>
    </source>
</evidence>
<dbReference type="PANTHER" id="PTHR24134">
    <property type="entry name" value="ANKYRIN REPEAT-CONTAINING PROTEIN DDB_G0279043"/>
    <property type="match status" value="1"/>
</dbReference>
<dbReference type="PROSITE" id="PS50297">
    <property type="entry name" value="ANK_REP_REGION"/>
    <property type="match status" value="1"/>
</dbReference>
<feature type="repeat" description="ANK" evidence="3">
    <location>
        <begin position="90"/>
        <end position="129"/>
    </location>
</feature>
<organism evidence="5 6">
    <name type="scientific">Apiotrichum porosum</name>
    <dbReference type="NCBI Taxonomy" id="105984"/>
    <lineage>
        <taxon>Eukaryota</taxon>
        <taxon>Fungi</taxon>
        <taxon>Dikarya</taxon>
        <taxon>Basidiomycota</taxon>
        <taxon>Agaricomycotina</taxon>
        <taxon>Tremellomycetes</taxon>
        <taxon>Trichosporonales</taxon>
        <taxon>Trichosporonaceae</taxon>
        <taxon>Apiotrichum</taxon>
    </lineage>
</organism>
<keyword evidence="1" id="KW-0677">Repeat</keyword>
<dbReference type="AlphaFoldDB" id="A0A427Y9N4"/>
<evidence type="ECO:0000256" key="2">
    <source>
        <dbReference type="ARBA" id="ARBA00023043"/>
    </source>
</evidence>
<comment type="caution">
    <text evidence="5">The sequence shown here is derived from an EMBL/GenBank/DDBJ whole genome shotgun (WGS) entry which is preliminary data.</text>
</comment>
<feature type="region of interest" description="Disordered" evidence="4">
    <location>
        <begin position="1"/>
        <end position="24"/>
    </location>
</feature>
<evidence type="ECO:0000256" key="3">
    <source>
        <dbReference type="PROSITE-ProRule" id="PRU00023"/>
    </source>
</evidence>
<evidence type="ECO:0000313" key="5">
    <source>
        <dbReference type="EMBL" id="RSH87657.1"/>
    </source>
</evidence>
<proteinExistence type="predicted"/>
<dbReference type="Pfam" id="PF12796">
    <property type="entry name" value="Ank_2"/>
    <property type="match status" value="1"/>
</dbReference>
<accession>A0A427Y9N4</accession>
<feature type="compositionally biased region" description="Acidic residues" evidence="4">
    <location>
        <begin position="173"/>
        <end position="190"/>
    </location>
</feature>
<dbReference type="Proteomes" id="UP000279236">
    <property type="component" value="Unassembled WGS sequence"/>
</dbReference>
<evidence type="ECO:0000256" key="1">
    <source>
        <dbReference type="ARBA" id="ARBA00022737"/>
    </source>
</evidence>
<sequence>MSTAPSRSAPPPPPPQEEDGASANERLLAAAKTDNEELLESAFNQLDDVNFVDGMGNTAVHYAVMNGSTDVLEHILAHDSCNPDIRNRLAGDTPLHIAVRNKWEDHPGMRLYLVGSLLEAGADQLIKNRHNERPADALPQWHAGVDPEADDEKVRSMLRRAAAETMVASSGDVVEEDDIIDPNDVASDSD</sequence>
<feature type="repeat" description="ANK" evidence="3">
    <location>
        <begin position="55"/>
        <end position="88"/>
    </location>
</feature>
<dbReference type="InterPro" id="IPR002110">
    <property type="entry name" value="Ankyrin_rpt"/>
</dbReference>
<dbReference type="InterPro" id="IPR036770">
    <property type="entry name" value="Ankyrin_rpt-contain_sf"/>
</dbReference>